<dbReference type="EMBL" id="CP111016">
    <property type="protein sequence ID" value="WAR05808.1"/>
    <property type="molecule type" value="Genomic_DNA"/>
</dbReference>
<reference evidence="2" key="1">
    <citation type="submission" date="2022-11" db="EMBL/GenBank/DDBJ databases">
        <title>Centuries of genome instability and evolution in soft-shell clam transmissible cancer (bioRxiv).</title>
        <authorList>
            <person name="Hart S.F.M."/>
            <person name="Yonemitsu M.A."/>
            <person name="Giersch R.M."/>
            <person name="Beal B.F."/>
            <person name="Arriagada G."/>
            <person name="Davis B.W."/>
            <person name="Ostrander E.A."/>
            <person name="Goff S.P."/>
            <person name="Metzger M.J."/>
        </authorList>
    </citation>
    <scope>NUCLEOTIDE SEQUENCE</scope>
    <source>
        <strain evidence="2">MELC-2E11</strain>
        <tissue evidence="2">Siphon/mantle</tissue>
    </source>
</reference>
<feature type="compositionally biased region" description="Polar residues" evidence="1">
    <location>
        <begin position="1"/>
        <end position="52"/>
    </location>
</feature>
<feature type="compositionally biased region" description="Basic and acidic residues" evidence="1">
    <location>
        <begin position="696"/>
        <end position="720"/>
    </location>
</feature>
<feature type="region of interest" description="Disordered" evidence="1">
    <location>
        <begin position="696"/>
        <end position="815"/>
    </location>
</feature>
<evidence type="ECO:0000313" key="3">
    <source>
        <dbReference type="Proteomes" id="UP001164746"/>
    </source>
</evidence>
<dbReference type="PANTHER" id="PTHR47877:SF3">
    <property type="entry name" value="LATE EMBRYOGENESIS ABUNDANT DOMAIN-CONTAINING PROTEIN _ LEA DOMAIN-CONTAINING PROTEIN"/>
    <property type="match status" value="1"/>
</dbReference>
<feature type="compositionally biased region" description="Pro residues" evidence="1">
    <location>
        <begin position="573"/>
        <end position="592"/>
    </location>
</feature>
<feature type="region of interest" description="Disordered" evidence="1">
    <location>
        <begin position="631"/>
        <end position="676"/>
    </location>
</feature>
<accession>A0ABY7E6Y3</accession>
<feature type="region of interest" description="Disordered" evidence="1">
    <location>
        <begin position="567"/>
        <end position="607"/>
    </location>
</feature>
<feature type="compositionally biased region" description="Basic and acidic residues" evidence="1">
    <location>
        <begin position="793"/>
        <end position="815"/>
    </location>
</feature>
<gene>
    <name evidence="2" type="ORF">MAR_021177</name>
</gene>
<proteinExistence type="predicted"/>
<feature type="compositionally biased region" description="Basic and acidic residues" evidence="1">
    <location>
        <begin position="730"/>
        <end position="746"/>
    </location>
</feature>
<evidence type="ECO:0000313" key="2">
    <source>
        <dbReference type="EMBL" id="WAR05808.1"/>
    </source>
</evidence>
<dbReference type="PANTHER" id="PTHR47877">
    <property type="entry name" value="LATE EMBRYOGENESIS ABUNDANT DOMAIN-CONTAINING PROTEIN / LEA DOMAIN-CONTAINING PROTEIN"/>
    <property type="match status" value="1"/>
</dbReference>
<organism evidence="2 3">
    <name type="scientific">Mya arenaria</name>
    <name type="common">Soft-shell clam</name>
    <dbReference type="NCBI Taxonomy" id="6604"/>
    <lineage>
        <taxon>Eukaryota</taxon>
        <taxon>Metazoa</taxon>
        <taxon>Spiralia</taxon>
        <taxon>Lophotrochozoa</taxon>
        <taxon>Mollusca</taxon>
        <taxon>Bivalvia</taxon>
        <taxon>Autobranchia</taxon>
        <taxon>Heteroconchia</taxon>
        <taxon>Euheterodonta</taxon>
        <taxon>Imparidentia</taxon>
        <taxon>Neoheterodontei</taxon>
        <taxon>Myida</taxon>
        <taxon>Myoidea</taxon>
        <taxon>Myidae</taxon>
        <taxon>Mya</taxon>
    </lineage>
</organism>
<keyword evidence="3" id="KW-1185">Reference proteome</keyword>
<feature type="region of interest" description="Disordered" evidence="1">
    <location>
        <begin position="1"/>
        <end position="373"/>
    </location>
</feature>
<feature type="compositionally biased region" description="Basic and acidic residues" evidence="1">
    <location>
        <begin position="631"/>
        <end position="663"/>
    </location>
</feature>
<protein>
    <submittedName>
        <fullName evidence="2">SANT-like protein</fullName>
    </submittedName>
</protein>
<feature type="compositionally biased region" description="Polar residues" evidence="1">
    <location>
        <begin position="226"/>
        <end position="266"/>
    </location>
</feature>
<name>A0ABY7E6Y3_MYAAR</name>
<feature type="compositionally biased region" description="Polar residues" evidence="1">
    <location>
        <begin position="67"/>
        <end position="181"/>
    </location>
</feature>
<feature type="region of interest" description="Disordered" evidence="1">
    <location>
        <begin position="990"/>
        <end position="1012"/>
    </location>
</feature>
<sequence>MSRSGTTKNPAMSRSGTTKNPAMSRSGTIKNLARSRSGTTKNPAIGGTTKNPVMSRGGTTKDPVMSISGTTKNPAMSRSGSTKNPAMSRSGSTKNPAMSRSGSIKNPVMSRSGSTKNPAMSRSGTTKNPVMSRSGTTKNPIMSISGSTKNPAMSRSGSTKNPAMSRSGSTKNPAMSRSGTTKDPAMSRSGTTKNPAMSRSGSTKNPAMSRSGSTKNPAMSRRDTTKNPAMSTSGITKNPAMSTSGSTKNPAMSISGSTKKWFNQGPSHDPAMSRSGSTKDPAMSRSGTTKDPAMSRSGTTKDPAISRSGSTKDPAMSRSGTTKDPAISRSGSTKDPAMSRSGTTKDPAMSRSGTTKDPAISRSDTTKNPTDNEDILALGNHPFSPRKFDIWITGPSGFMNLQELRCQILKCHQKVSKNNLKETMTTSFKKSEFSGFTKTAYKSSINMVCFIMLFTVSEEKQGKKTFHPMEKKKQCTIMRRKLLNIDDFVVRSLVRCRHMNDQQMSRMVGFGAADSSLKRFNEQATPTFNAGYGFRGFPDNFMMKAKEPLRHQRSADITTDVNRYFRRDSPTEWLPPPNQPPKRMASPPPPAKAPANYPPQQNGNPDWLENKAERRRKVEEHYIAEQDLAEARRRKEDAKVEKQKEIQRAKFGEGNKDHDRTRSSMDQMRNGYPERKEDMLRHQERDIEELRHNLEQLERESRFNKLQESQPEPRTDRTEMMESQSMQLRKMQDEINRPSESHEFGEPSHLMRPAGVPSIPLIKNDRLKAQDDSYMPTERSRFDANPRAQSEPQTDRIGMRPNRDRNYFGQSEEKLPDYLNVSPRRRPVGKFYNTNSTYTHDFDAPVIRRGRQILENHNKEPFEPYAPWGRDGGGAPMADTTGQRRTRIQGSMGSLGRELSDSARAKRAHKHEMLENLGQQAQFERDRREAEKAYARQGFVEVADRMRQQKVGYPRYKTSGLIDNHHLPHAMSNPVEEKNRVDRLGQLEEKRQAKESNYAGGAPYAEQFGASY</sequence>
<dbReference type="Proteomes" id="UP001164746">
    <property type="component" value="Chromosome 5"/>
</dbReference>
<feature type="compositionally biased region" description="Polar residues" evidence="1">
    <location>
        <begin position="188"/>
        <end position="217"/>
    </location>
</feature>
<evidence type="ECO:0000256" key="1">
    <source>
        <dbReference type="SAM" id="MobiDB-lite"/>
    </source>
</evidence>